<name>A0ACC0PG01_RHOML</name>
<proteinExistence type="predicted"/>
<comment type="caution">
    <text evidence="1">The sequence shown here is derived from an EMBL/GenBank/DDBJ whole genome shotgun (WGS) entry which is preliminary data.</text>
</comment>
<accession>A0ACC0PG01</accession>
<evidence type="ECO:0000313" key="1">
    <source>
        <dbReference type="EMBL" id="KAI8564375.1"/>
    </source>
</evidence>
<dbReference type="EMBL" id="CM046390">
    <property type="protein sequence ID" value="KAI8564375.1"/>
    <property type="molecule type" value="Genomic_DNA"/>
</dbReference>
<reference evidence="1" key="1">
    <citation type="submission" date="2022-02" db="EMBL/GenBank/DDBJ databases">
        <title>Plant Genome Project.</title>
        <authorList>
            <person name="Zhang R.-G."/>
        </authorList>
    </citation>
    <scope>NUCLEOTIDE SEQUENCE</scope>
    <source>
        <strain evidence="1">AT1</strain>
    </source>
</reference>
<organism evidence="1 2">
    <name type="scientific">Rhododendron molle</name>
    <name type="common">Chinese azalea</name>
    <name type="synonym">Azalea mollis</name>
    <dbReference type="NCBI Taxonomy" id="49168"/>
    <lineage>
        <taxon>Eukaryota</taxon>
        <taxon>Viridiplantae</taxon>
        <taxon>Streptophyta</taxon>
        <taxon>Embryophyta</taxon>
        <taxon>Tracheophyta</taxon>
        <taxon>Spermatophyta</taxon>
        <taxon>Magnoliopsida</taxon>
        <taxon>eudicotyledons</taxon>
        <taxon>Gunneridae</taxon>
        <taxon>Pentapetalae</taxon>
        <taxon>asterids</taxon>
        <taxon>Ericales</taxon>
        <taxon>Ericaceae</taxon>
        <taxon>Ericoideae</taxon>
        <taxon>Rhodoreae</taxon>
        <taxon>Rhododendron</taxon>
    </lineage>
</organism>
<evidence type="ECO:0000313" key="2">
    <source>
        <dbReference type="Proteomes" id="UP001062846"/>
    </source>
</evidence>
<sequence>MCRTTRLTLLISVLLISLVPGESESDRQIPPSQSPSPSNGLDSGGGENSGGERGEKDEPDQAPSNLPCRDLLERGVTISSTMSCRDSNNMTECLSNGRTVGWNAGQPSNRPGKAQVSPTTNAHWRLNGPPDPEHRGLTEFSDYEGKGYLKSLRKDLRSYKDRLERAIGRLENARDIKRRGIPGKPGSPSWKVEKENWANKVKV</sequence>
<keyword evidence="2" id="KW-1185">Reference proteome</keyword>
<gene>
    <name evidence="1" type="ORF">RHMOL_Rhmol03G0176600</name>
</gene>
<dbReference type="Proteomes" id="UP001062846">
    <property type="component" value="Chromosome 3"/>
</dbReference>
<protein>
    <submittedName>
        <fullName evidence="1">Uncharacterized protein</fullName>
    </submittedName>
</protein>